<dbReference type="WBParaSite" id="scaffold20014_cov198.g19385">
    <property type="protein sequence ID" value="scaffold20014_cov198.g19385"/>
    <property type="gene ID" value="scaffold20014_cov198.g19385"/>
</dbReference>
<organism evidence="2 3">
    <name type="scientific">Meloidogyne javanica</name>
    <name type="common">Root-knot nematode worm</name>
    <dbReference type="NCBI Taxonomy" id="6303"/>
    <lineage>
        <taxon>Eukaryota</taxon>
        <taxon>Metazoa</taxon>
        <taxon>Ecdysozoa</taxon>
        <taxon>Nematoda</taxon>
        <taxon>Chromadorea</taxon>
        <taxon>Rhabditida</taxon>
        <taxon>Tylenchina</taxon>
        <taxon>Tylenchomorpha</taxon>
        <taxon>Tylenchoidea</taxon>
        <taxon>Meloidogynidae</taxon>
        <taxon>Meloidogyninae</taxon>
        <taxon>Meloidogyne</taxon>
        <taxon>Meloidogyne incognita group</taxon>
    </lineage>
</organism>
<dbReference type="Gene3D" id="1.10.510.10">
    <property type="entry name" value="Transferase(Phosphotransferase) domain 1"/>
    <property type="match status" value="1"/>
</dbReference>
<accession>A0A915LYY2</accession>
<feature type="domain" description="Protein kinase" evidence="1">
    <location>
        <begin position="1"/>
        <end position="196"/>
    </location>
</feature>
<proteinExistence type="predicted"/>
<evidence type="ECO:0000313" key="3">
    <source>
        <dbReference type="WBParaSite" id="scaffold20014_cov198.g19385"/>
    </source>
</evidence>
<keyword evidence="2" id="KW-1185">Reference proteome</keyword>
<sequence length="209" mass="23813">MSDNLGCEECVPLLITTVAHQGVNKTYKELNNIAFVNILVTTFGSSIVMELAGRNLNTYYDRNIGVHNDIKSDNFVTLKEQNELEPLTSCKLIAFNLSKTIGQENVTNEYIEVNRKRDIWALGSMMLTMMKFRFQNFPINLSYDTSPNFLHSYISNVNYNTNIDTVLKGCLQENANLRPIMRAIVNFLEGNCHRFSYETQNSVGTLCED</sequence>
<name>A0A915LYY2_MELJA</name>
<dbReference type="InterPro" id="IPR011009">
    <property type="entry name" value="Kinase-like_dom_sf"/>
</dbReference>
<dbReference type="GO" id="GO:0005524">
    <property type="term" value="F:ATP binding"/>
    <property type="evidence" value="ECO:0007669"/>
    <property type="project" value="InterPro"/>
</dbReference>
<protein>
    <submittedName>
        <fullName evidence="3">Protein kinase domain-containing protein</fullName>
    </submittedName>
</protein>
<dbReference type="AlphaFoldDB" id="A0A915LYY2"/>
<dbReference type="PROSITE" id="PS50011">
    <property type="entry name" value="PROTEIN_KINASE_DOM"/>
    <property type="match status" value="1"/>
</dbReference>
<dbReference type="SUPFAM" id="SSF56112">
    <property type="entry name" value="Protein kinase-like (PK-like)"/>
    <property type="match status" value="1"/>
</dbReference>
<dbReference type="GO" id="GO:0004672">
    <property type="term" value="F:protein kinase activity"/>
    <property type="evidence" value="ECO:0007669"/>
    <property type="project" value="InterPro"/>
</dbReference>
<evidence type="ECO:0000313" key="2">
    <source>
        <dbReference type="Proteomes" id="UP000887561"/>
    </source>
</evidence>
<dbReference type="InterPro" id="IPR000719">
    <property type="entry name" value="Prot_kinase_dom"/>
</dbReference>
<dbReference type="Proteomes" id="UP000887561">
    <property type="component" value="Unplaced"/>
</dbReference>
<evidence type="ECO:0000259" key="1">
    <source>
        <dbReference type="PROSITE" id="PS50011"/>
    </source>
</evidence>
<reference evidence="3" key="1">
    <citation type="submission" date="2022-11" db="UniProtKB">
        <authorList>
            <consortium name="WormBaseParasite"/>
        </authorList>
    </citation>
    <scope>IDENTIFICATION</scope>
</reference>